<dbReference type="Pfam" id="PF13472">
    <property type="entry name" value="Lipase_GDSL_2"/>
    <property type="match status" value="1"/>
</dbReference>
<dbReference type="SUPFAM" id="SSF52266">
    <property type="entry name" value="SGNH hydrolase"/>
    <property type="match status" value="1"/>
</dbReference>
<dbReference type="PANTHER" id="PTHR30383:SF5">
    <property type="entry name" value="SGNH HYDROLASE-TYPE ESTERASE DOMAIN-CONTAINING PROTEIN"/>
    <property type="match status" value="1"/>
</dbReference>
<dbReference type="InterPro" id="IPR051532">
    <property type="entry name" value="Ester_Hydrolysis_Enzymes"/>
</dbReference>
<dbReference type="PANTHER" id="PTHR30383">
    <property type="entry name" value="THIOESTERASE 1/PROTEASE 1/LYSOPHOSPHOLIPASE L1"/>
    <property type="match status" value="1"/>
</dbReference>
<evidence type="ECO:0000313" key="3">
    <source>
        <dbReference type="Proteomes" id="UP000305109"/>
    </source>
</evidence>
<comment type="caution">
    <text evidence="2">The sequence shown here is derived from an EMBL/GenBank/DDBJ whole genome shotgun (WGS) entry which is preliminary data.</text>
</comment>
<evidence type="ECO:0000313" key="2">
    <source>
        <dbReference type="EMBL" id="TJZ76787.1"/>
    </source>
</evidence>
<keyword evidence="3" id="KW-1185">Reference proteome</keyword>
<name>A0ABY2RJH2_9NOCA</name>
<proteinExistence type="predicted"/>
<gene>
    <name evidence="2" type="ORF">FCG67_16320</name>
</gene>
<organism evidence="2 3">
    <name type="scientific">Rhodococcus oryzae</name>
    <dbReference type="NCBI Taxonomy" id="2571143"/>
    <lineage>
        <taxon>Bacteria</taxon>
        <taxon>Bacillati</taxon>
        <taxon>Actinomycetota</taxon>
        <taxon>Actinomycetes</taxon>
        <taxon>Mycobacteriales</taxon>
        <taxon>Nocardiaceae</taxon>
        <taxon>Rhodococcus</taxon>
    </lineage>
</organism>
<evidence type="ECO:0000259" key="1">
    <source>
        <dbReference type="Pfam" id="PF13472"/>
    </source>
</evidence>
<sequence>MQRQSEDLRICFIGDSFVAGVDDETALGWTGRLLARSAQTGRPATGYNLGIRRNTSTDIRVRLRDEIERRRPADTELRLVFSFGVNDATATDDGPRVPAATSRENLIDCLDAAAGAPVLFVGPPPVHDEEHNRRILLLNNDFRDICDTRGCAFVDVFTALETHEVWRRQVRDGDGAHPRSEGYTALFELVAPAWDGWLRR</sequence>
<dbReference type="InterPro" id="IPR036514">
    <property type="entry name" value="SGNH_hydro_sf"/>
</dbReference>
<accession>A0ABY2RJH2</accession>
<reference evidence="2 3" key="1">
    <citation type="submission" date="2019-04" db="EMBL/GenBank/DDBJ databases">
        <title>Rhodococcus oryzae sp. nov., a novel actinomycete isolated from rhizosphere soil of rice (Oryza sativa L.).</title>
        <authorList>
            <person name="Li C."/>
        </authorList>
    </citation>
    <scope>NUCLEOTIDE SEQUENCE [LARGE SCALE GENOMIC DNA]</scope>
    <source>
        <strain evidence="2 3">NEAU-CX67</strain>
    </source>
</reference>
<dbReference type="RefSeq" id="WP_136910768.1">
    <property type="nucleotide sequence ID" value="NZ_SUMD01000007.1"/>
</dbReference>
<dbReference type="Gene3D" id="3.40.50.1110">
    <property type="entry name" value="SGNH hydrolase"/>
    <property type="match status" value="1"/>
</dbReference>
<feature type="domain" description="SGNH hydrolase-type esterase" evidence="1">
    <location>
        <begin position="12"/>
        <end position="184"/>
    </location>
</feature>
<dbReference type="Proteomes" id="UP000305109">
    <property type="component" value="Unassembled WGS sequence"/>
</dbReference>
<protein>
    <submittedName>
        <fullName evidence="2">G-D-S-L family lipolytic protein</fullName>
    </submittedName>
</protein>
<dbReference type="InterPro" id="IPR013830">
    <property type="entry name" value="SGNH_hydro"/>
</dbReference>
<dbReference type="EMBL" id="SUMD01000007">
    <property type="protein sequence ID" value="TJZ76787.1"/>
    <property type="molecule type" value="Genomic_DNA"/>
</dbReference>